<evidence type="ECO:0000256" key="3">
    <source>
        <dbReference type="ARBA" id="ARBA00022763"/>
    </source>
</evidence>
<dbReference type="SUPFAM" id="SSF51658">
    <property type="entry name" value="Xylose isomerase-like"/>
    <property type="match status" value="1"/>
</dbReference>
<dbReference type="Pfam" id="PF03851">
    <property type="entry name" value="UvdE"/>
    <property type="match status" value="1"/>
</dbReference>
<keyword evidence="8" id="KW-1185">Reference proteome</keyword>
<dbReference type="RefSeq" id="WP_343797027.1">
    <property type="nucleotide sequence ID" value="NZ_BAAADJ010000011.1"/>
</dbReference>
<organism evidence="7 8">
    <name type="scientific">Bacillus carboniphilus</name>
    <dbReference type="NCBI Taxonomy" id="86663"/>
    <lineage>
        <taxon>Bacteria</taxon>
        <taxon>Bacillati</taxon>
        <taxon>Bacillota</taxon>
        <taxon>Bacilli</taxon>
        <taxon>Bacillales</taxon>
        <taxon>Bacillaceae</taxon>
        <taxon>Bacillus</taxon>
    </lineage>
</organism>
<name>A0ABN0W0R5_9BACI</name>
<evidence type="ECO:0000256" key="5">
    <source>
        <dbReference type="ARBA" id="ARBA00022801"/>
    </source>
</evidence>
<evidence type="ECO:0000313" key="7">
    <source>
        <dbReference type="EMBL" id="GAA0322075.1"/>
    </source>
</evidence>
<keyword evidence="5" id="KW-0378">Hydrolase</keyword>
<dbReference type="InterPro" id="IPR036237">
    <property type="entry name" value="Xyl_isomerase-like_sf"/>
</dbReference>
<dbReference type="Gene3D" id="3.20.20.150">
    <property type="entry name" value="Divalent-metal-dependent TIM barrel enzymes"/>
    <property type="match status" value="1"/>
</dbReference>
<evidence type="ECO:0000256" key="2">
    <source>
        <dbReference type="ARBA" id="ARBA00022759"/>
    </source>
</evidence>
<keyword evidence="2 7" id="KW-0255">Endonuclease</keyword>
<evidence type="ECO:0000256" key="1">
    <source>
        <dbReference type="ARBA" id="ARBA00022722"/>
    </source>
</evidence>
<dbReference type="InterPro" id="IPR004601">
    <property type="entry name" value="UvdE"/>
</dbReference>
<dbReference type="NCBIfam" id="TIGR00629">
    <property type="entry name" value="uvde"/>
    <property type="match status" value="1"/>
</dbReference>
<dbReference type="Proteomes" id="UP001500782">
    <property type="component" value="Unassembled WGS sequence"/>
</dbReference>
<protein>
    <submittedName>
        <fullName evidence="7">UV DNA damage repair endonuclease UvsE</fullName>
    </submittedName>
</protein>
<sequence length="320" mass="37172">MLVRLGYVAMSMSLQNASPSQTMTHSQFIKIPDREAAIRKLERIAKSNLKNCLRLLRHNVANDIEFFRLTSKIIPLANHEDVKDWNYIRPLAEELSEVKEFLLAHPKMRVDFHPDHFVVLNGEDTDVLKSSLKTLGMHRKLLMGMGIPPEHRCVLHVGGVYNDKEKALEQFIHNWGLIPESIQRLIMLENDDTSFHVEDVLYLCEKLGIPLVFDIHHHLANHENKDWTLYWERILNTWKHSALPPKIHISSPRSEKEFKAHAEFIEPSLLLDFFHSIKGSVEQVDCMIEAKRKDEALFKLVHDLEKEASIEWVNKAAFTL</sequence>
<proteinExistence type="predicted"/>
<keyword evidence="6" id="KW-0234">DNA repair</keyword>
<reference evidence="7 8" key="1">
    <citation type="journal article" date="2019" name="Int. J. Syst. Evol. Microbiol.">
        <title>The Global Catalogue of Microorganisms (GCM) 10K type strain sequencing project: providing services to taxonomists for standard genome sequencing and annotation.</title>
        <authorList>
            <consortium name="The Broad Institute Genomics Platform"/>
            <consortium name="The Broad Institute Genome Sequencing Center for Infectious Disease"/>
            <person name="Wu L."/>
            <person name="Ma J."/>
        </authorList>
    </citation>
    <scope>NUCLEOTIDE SEQUENCE [LARGE SCALE GENOMIC DNA]</scope>
    <source>
        <strain evidence="7 8">JCM 9731</strain>
    </source>
</reference>
<dbReference type="EMBL" id="BAAADJ010000011">
    <property type="protein sequence ID" value="GAA0322075.1"/>
    <property type="molecule type" value="Genomic_DNA"/>
</dbReference>
<comment type="caution">
    <text evidence="7">The sequence shown here is derived from an EMBL/GenBank/DDBJ whole genome shotgun (WGS) entry which is preliminary data.</text>
</comment>
<keyword evidence="3" id="KW-0227">DNA damage</keyword>
<evidence type="ECO:0000256" key="4">
    <source>
        <dbReference type="ARBA" id="ARBA00022769"/>
    </source>
</evidence>
<keyword evidence="4" id="KW-0228">DNA excision</keyword>
<keyword evidence="1" id="KW-0540">Nuclease</keyword>
<gene>
    <name evidence="7" type="primary">uvsE_2</name>
    <name evidence="7" type="ORF">GCM10008967_10700</name>
</gene>
<accession>A0ABN0W0R5</accession>
<dbReference type="PANTHER" id="PTHR31290:SF5">
    <property type="entry name" value="UV-DAMAGE ENDONUCLEASE"/>
    <property type="match status" value="1"/>
</dbReference>
<dbReference type="PANTHER" id="PTHR31290">
    <property type="entry name" value="UV-DAMAGE ENDONUCLEASE"/>
    <property type="match status" value="1"/>
</dbReference>
<evidence type="ECO:0000313" key="8">
    <source>
        <dbReference type="Proteomes" id="UP001500782"/>
    </source>
</evidence>
<dbReference type="GO" id="GO:0004519">
    <property type="term" value="F:endonuclease activity"/>
    <property type="evidence" value="ECO:0007669"/>
    <property type="project" value="UniProtKB-KW"/>
</dbReference>
<evidence type="ECO:0000256" key="6">
    <source>
        <dbReference type="ARBA" id="ARBA00023204"/>
    </source>
</evidence>